<evidence type="ECO:0000256" key="1">
    <source>
        <dbReference type="SAM" id="MobiDB-lite"/>
    </source>
</evidence>
<feature type="region of interest" description="Disordered" evidence="1">
    <location>
        <begin position="121"/>
        <end position="191"/>
    </location>
</feature>
<keyword evidence="2" id="KW-0812">Transmembrane</keyword>
<sequence length="246" mass="25472">MSRPEHAQPPLHTPLTPEERSLAETLASLPDGAPSPATDARVLEAARRTGRPAARRRAPWAGLATAAVAVLAISVFWRMQDEAAPASSTFAESAAPPPPPSIPASAARETLRRAITADTDGAAATEAAAPRPHARSLVPPAPAANTLEPDPDALRVPSPATPAAEARATTAAVPPPAGAPRPPAAPARAALPPPALDARLAPIDWIARIRTRLADGDRAGATESLRLFHARHPEIALPDDLEPLLR</sequence>
<feature type="region of interest" description="Disordered" evidence="1">
    <location>
        <begin position="1"/>
        <end position="60"/>
    </location>
</feature>
<protein>
    <submittedName>
        <fullName evidence="3">Uncharacterized protein</fullName>
    </submittedName>
</protein>
<name>A0AAP2C832_9GAMM</name>
<feature type="compositionally biased region" description="Basic residues" evidence="1">
    <location>
        <begin position="48"/>
        <end position="58"/>
    </location>
</feature>
<dbReference type="RefSeq" id="WP_213173301.1">
    <property type="nucleotide sequence ID" value="NZ_JAGQFT020000001.1"/>
</dbReference>
<evidence type="ECO:0000313" key="3">
    <source>
        <dbReference type="EMBL" id="MBS7455644.1"/>
    </source>
</evidence>
<dbReference type="EMBL" id="JAGQFT020000001">
    <property type="protein sequence ID" value="MBS7455644.1"/>
    <property type="molecule type" value="Genomic_DNA"/>
</dbReference>
<reference evidence="3 4" key="1">
    <citation type="journal article" date="2021" name="Microbiol. Resour. Announc.">
        <title>Draft Genome Sequence of Coralloluteibacterium stylophorae LMG 29479T.</title>
        <authorList>
            <person name="Karlyshev A.V."/>
            <person name="Kudryashova E.B."/>
            <person name="Ariskina E.V."/>
            <person name="Conroy A.P."/>
            <person name="Abidueva E.Y."/>
        </authorList>
    </citation>
    <scope>NUCLEOTIDE SEQUENCE [LARGE SCALE GENOMIC DNA]</scope>
    <source>
        <strain evidence="3 4">LMG 29479</strain>
    </source>
</reference>
<evidence type="ECO:0000256" key="2">
    <source>
        <dbReference type="SAM" id="Phobius"/>
    </source>
</evidence>
<gene>
    <name evidence="3" type="ORF">KB893_000645</name>
</gene>
<dbReference type="AlphaFoldDB" id="A0AAP2C832"/>
<evidence type="ECO:0000313" key="4">
    <source>
        <dbReference type="Proteomes" id="UP000675747"/>
    </source>
</evidence>
<feature type="compositionally biased region" description="Low complexity" evidence="1">
    <location>
        <begin position="157"/>
        <end position="172"/>
    </location>
</feature>
<feature type="compositionally biased region" description="Pro residues" evidence="1">
    <location>
        <begin position="173"/>
        <end position="191"/>
    </location>
</feature>
<keyword evidence="2" id="KW-1133">Transmembrane helix</keyword>
<keyword evidence="4" id="KW-1185">Reference proteome</keyword>
<keyword evidence="2" id="KW-0472">Membrane</keyword>
<accession>A0AAP2C832</accession>
<feature type="compositionally biased region" description="Low complexity" evidence="1">
    <location>
        <begin position="121"/>
        <end position="131"/>
    </location>
</feature>
<feature type="transmembrane region" description="Helical" evidence="2">
    <location>
        <begin position="58"/>
        <end position="77"/>
    </location>
</feature>
<organism evidence="3 4">
    <name type="scientific">Coralloluteibacterium stylophorae</name>
    <dbReference type="NCBI Taxonomy" id="1776034"/>
    <lineage>
        <taxon>Bacteria</taxon>
        <taxon>Pseudomonadati</taxon>
        <taxon>Pseudomonadota</taxon>
        <taxon>Gammaproteobacteria</taxon>
        <taxon>Lysobacterales</taxon>
        <taxon>Lysobacteraceae</taxon>
        <taxon>Coralloluteibacterium</taxon>
    </lineage>
</organism>
<comment type="caution">
    <text evidence="3">The sequence shown here is derived from an EMBL/GenBank/DDBJ whole genome shotgun (WGS) entry which is preliminary data.</text>
</comment>
<dbReference type="Proteomes" id="UP000675747">
    <property type="component" value="Unassembled WGS sequence"/>
</dbReference>
<proteinExistence type="predicted"/>